<keyword evidence="2" id="KW-1185">Reference proteome</keyword>
<sequence length="185" mass="20792">MNSENGVCISGGATGADTFWNAYAFGIGHHVINYSFKGHKTSCSRVVILSDDELSMSEEALQKANKTLKRSYPSKSEHVNNLLRRNWYQINGSDKLYAIAKLNVEKGTVEGGTAWAVQMFIDIFDELCNSMFLYNLNDDNWYMYTSSCWQKITKVPAPTGVWAGVGSRDVSDEQLEKVLISMFDF</sequence>
<dbReference type="GeneID" id="40088136"/>
<name>A0A223VZW8_9CAUD</name>
<dbReference type="RefSeq" id="YP_009611798.1">
    <property type="nucleotide sequence ID" value="NC_042013.1"/>
</dbReference>
<evidence type="ECO:0000313" key="2">
    <source>
        <dbReference type="Proteomes" id="UP000223025"/>
    </source>
</evidence>
<dbReference type="KEGG" id="vg:40088136"/>
<dbReference type="EMBL" id="MF403008">
    <property type="protein sequence ID" value="ASV44715.1"/>
    <property type="molecule type" value="Genomic_DNA"/>
</dbReference>
<reference evidence="1 2" key="1">
    <citation type="submission" date="2017-06" db="EMBL/GenBank/DDBJ databases">
        <authorList>
            <person name="Kim H.J."/>
            <person name="Triplett B.A."/>
        </authorList>
    </citation>
    <scope>NUCLEOTIDE SEQUENCE [LARGE SCALE GENOMIC DNA]</scope>
</reference>
<evidence type="ECO:0000313" key="1">
    <source>
        <dbReference type="EMBL" id="ASV44715.1"/>
    </source>
</evidence>
<accession>A0A223VZW8</accession>
<protein>
    <submittedName>
        <fullName evidence="1">Uncharacterized protein</fullName>
    </submittedName>
</protein>
<dbReference type="Proteomes" id="UP000223025">
    <property type="component" value="Segment"/>
</dbReference>
<organism evidence="1 2">
    <name type="scientific">Agrobacterium phage Atu_ph07</name>
    <dbReference type="NCBI Taxonomy" id="2024264"/>
    <lineage>
        <taxon>Viruses</taxon>
        <taxon>Duplodnaviria</taxon>
        <taxon>Heunggongvirae</taxon>
        <taxon>Uroviricota</taxon>
        <taxon>Caudoviricetes</taxon>
        <taxon>Polybotosvirus</taxon>
        <taxon>Polybotosvirus Atuph07</taxon>
    </lineage>
</organism>
<proteinExistence type="predicted"/>
<dbReference type="OrthoDB" id="11731at10239"/>